<protein>
    <submittedName>
        <fullName evidence="1">DNA glycosylase, predicted DNA alkylation repair enzyme</fullName>
    </submittedName>
</protein>
<organism evidence="1 2">
    <name type="scientific">Campylobacter curvus (strain 525.92)</name>
    <dbReference type="NCBI Taxonomy" id="360105"/>
    <lineage>
        <taxon>Bacteria</taxon>
        <taxon>Pseudomonadati</taxon>
        <taxon>Campylobacterota</taxon>
        <taxon>Epsilonproteobacteria</taxon>
        <taxon>Campylobacterales</taxon>
        <taxon>Campylobacteraceae</taxon>
        <taxon>Campylobacter</taxon>
    </lineage>
</organism>
<accession>A7GW54</accession>
<dbReference type="InterPro" id="IPR016024">
    <property type="entry name" value="ARM-type_fold"/>
</dbReference>
<dbReference type="STRING" id="360105.CCV52592_1508"/>
<dbReference type="OrthoDB" id="9797095at2"/>
<dbReference type="EMBL" id="CP000767">
    <property type="protein sequence ID" value="EAU00572.1"/>
    <property type="molecule type" value="Genomic_DNA"/>
</dbReference>
<evidence type="ECO:0000313" key="1">
    <source>
        <dbReference type="EMBL" id="EAU00572.1"/>
    </source>
</evidence>
<dbReference type="AlphaFoldDB" id="A7GW54"/>
<evidence type="ECO:0000313" key="2">
    <source>
        <dbReference type="Proteomes" id="UP000006380"/>
    </source>
</evidence>
<gene>
    <name evidence="1" type="ORF">CCV52592_1508</name>
</gene>
<dbReference type="Gene3D" id="1.25.10.90">
    <property type="match status" value="1"/>
</dbReference>
<reference evidence="1" key="1">
    <citation type="submission" date="2016-07" db="EMBL/GenBank/DDBJ databases">
        <title>Comparative genomics of the Campylobacter concisus group.</title>
        <authorList>
            <person name="Miller W.G."/>
            <person name="Yee E."/>
            <person name="Chapman M.H."/>
            <person name="Huynh S."/>
            <person name="Bono J.L."/>
            <person name="On S.L.W."/>
            <person name="StLeger J."/>
            <person name="Foster G."/>
            <person name="Parker C.T."/>
        </authorList>
    </citation>
    <scope>NUCLEOTIDE SEQUENCE</scope>
    <source>
        <strain evidence="1">525.92</strain>
    </source>
</reference>
<dbReference type="Pfam" id="PF08713">
    <property type="entry name" value="DNA_alkylation"/>
    <property type="match status" value="1"/>
</dbReference>
<proteinExistence type="predicted"/>
<dbReference type="CDD" id="cd06561">
    <property type="entry name" value="AlkD_like"/>
    <property type="match status" value="1"/>
</dbReference>
<dbReference type="InterPro" id="IPR014825">
    <property type="entry name" value="DNA_alkylation"/>
</dbReference>
<dbReference type="KEGG" id="ccv:CCV52592_1508"/>
<dbReference type="RefSeq" id="WP_011991717.1">
    <property type="nucleotide sequence ID" value="NC_009715.2"/>
</dbReference>
<dbReference type="Proteomes" id="UP000006380">
    <property type="component" value="Chromosome"/>
</dbReference>
<keyword evidence="2" id="KW-1185">Reference proteome</keyword>
<dbReference type="HOGENOM" id="CLU_095329_0_0_7"/>
<dbReference type="SUPFAM" id="SSF48371">
    <property type="entry name" value="ARM repeat"/>
    <property type="match status" value="1"/>
</dbReference>
<name>A7GW54_CAMC5</name>
<sequence>MRLQDELREILYDLRDEKFKIFSQKLISQPEILGVKTPILKKIAKDLARRVKSEDLVKFKPFFHEEFAVKGYLIMLLKDDEVKFQLASCFVKSMPNWAICDQFAKIKFKDVKFANLLLKQCRGSDLEYEKRFYYVFFMSGFLDESELDGFLRDCLNEKDDRYYVKMAMAWVIAEIFIKFRQSALRLLETKKLDKFVQNKTISKIRDSFRVEKCVKDELLGLKI</sequence>